<keyword evidence="1" id="KW-1133">Transmembrane helix</keyword>
<protein>
    <submittedName>
        <fullName evidence="2">Catechin oxygenase</fullName>
    </submittedName>
</protein>
<proteinExistence type="predicted"/>
<name>Q93T32_ACICA</name>
<reference evidence="2" key="1">
    <citation type="journal article" date="2003" name="Microbiol. Res.">
        <title>Cloning of Acinetobacter calcoaceticus chromosomal region involved in catechin degradation.</title>
        <authorList>
            <person name="Arunachalam M."/>
            <person name="Mohan N."/>
            <person name="Mahadevan A."/>
        </authorList>
    </citation>
    <scope>NUCLEOTIDE SEQUENCE</scope>
</reference>
<keyword evidence="1" id="KW-0812">Transmembrane</keyword>
<sequence length="407" mass="46949">MTLTAYSLVKCADCQIFKTLRFLWSPEHFRDNQHVIEQSSRRYLNILPRRTSKFLCKQYDAIEVTETSRDDSGGELVVRAETVLGKVDEDLPSSGTVAMLSPTGQLVPFDYWKNQAEKGDCMPFFVPSFSGIPRMYRPKFTLWYLSVPKIIFSGLGTPCMAMPVLLALSSFYYRLLLLFDRHRDLWFLCTVRSSLEIVKNSCSNSIKNVPIVALVVQEWIDRYFLGEKPDKTLHLKPHTALQMQDWYHLKTLANFLLRCLSRSSETKNPSSVYYLFAMSNNGELTYMSGSAYCYIKPWQPLRKLVHQAYPTQDWFQTLHCAKSVMTALLVIYPNGKTLFRVVLTSGLMTAFTGSQISSQTRNYSNLPRIYADQSLYELELERVFITMISQQCRYLRKAIKVFLLVSA</sequence>
<evidence type="ECO:0000313" key="2">
    <source>
        <dbReference type="EMBL" id="AAK53431.1"/>
    </source>
</evidence>
<feature type="transmembrane region" description="Helical" evidence="1">
    <location>
        <begin position="150"/>
        <end position="173"/>
    </location>
</feature>
<keyword evidence="1" id="KW-0472">Membrane</keyword>
<accession>Q93T32</accession>
<organism evidence="2">
    <name type="scientific">Acinetobacter calcoaceticus</name>
    <dbReference type="NCBI Taxonomy" id="471"/>
    <lineage>
        <taxon>Bacteria</taxon>
        <taxon>Pseudomonadati</taxon>
        <taxon>Pseudomonadota</taxon>
        <taxon>Gammaproteobacteria</taxon>
        <taxon>Moraxellales</taxon>
        <taxon>Moraxellaceae</taxon>
        <taxon>Acinetobacter</taxon>
        <taxon>Acinetobacter calcoaceticus/baumannii complex</taxon>
    </lineage>
</organism>
<dbReference type="EMBL" id="AF369935">
    <property type="protein sequence ID" value="AAK53431.1"/>
    <property type="molecule type" value="Genomic_DNA"/>
</dbReference>
<evidence type="ECO:0000256" key="1">
    <source>
        <dbReference type="SAM" id="Phobius"/>
    </source>
</evidence>
<dbReference type="AlphaFoldDB" id="Q93T32"/>